<dbReference type="Proteomes" id="UP000790377">
    <property type="component" value="Unassembled WGS sequence"/>
</dbReference>
<name>A0ACB8AU56_9AGAM</name>
<accession>A0ACB8AU56</accession>
<reference evidence="1" key="1">
    <citation type="journal article" date="2021" name="New Phytol.">
        <title>Evolutionary innovations through gain and loss of genes in the ectomycorrhizal Boletales.</title>
        <authorList>
            <person name="Wu G."/>
            <person name="Miyauchi S."/>
            <person name="Morin E."/>
            <person name="Kuo A."/>
            <person name="Drula E."/>
            <person name="Varga T."/>
            <person name="Kohler A."/>
            <person name="Feng B."/>
            <person name="Cao Y."/>
            <person name="Lipzen A."/>
            <person name="Daum C."/>
            <person name="Hundley H."/>
            <person name="Pangilinan J."/>
            <person name="Johnson J."/>
            <person name="Barry K."/>
            <person name="LaButti K."/>
            <person name="Ng V."/>
            <person name="Ahrendt S."/>
            <person name="Min B."/>
            <person name="Choi I.G."/>
            <person name="Park H."/>
            <person name="Plett J.M."/>
            <person name="Magnuson J."/>
            <person name="Spatafora J.W."/>
            <person name="Nagy L.G."/>
            <person name="Henrissat B."/>
            <person name="Grigoriev I.V."/>
            <person name="Yang Z.L."/>
            <person name="Xu J."/>
            <person name="Martin F.M."/>
        </authorList>
    </citation>
    <scope>NUCLEOTIDE SEQUENCE</scope>
    <source>
        <strain evidence="1">ATCC 28755</strain>
    </source>
</reference>
<comment type="caution">
    <text evidence="1">The sequence shown here is derived from an EMBL/GenBank/DDBJ whole genome shotgun (WGS) entry which is preliminary data.</text>
</comment>
<dbReference type="EMBL" id="MU267589">
    <property type="protein sequence ID" value="KAH7916719.1"/>
    <property type="molecule type" value="Genomic_DNA"/>
</dbReference>
<organism evidence="1 2">
    <name type="scientific">Hygrophoropsis aurantiaca</name>
    <dbReference type="NCBI Taxonomy" id="72124"/>
    <lineage>
        <taxon>Eukaryota</taxon>
        <taxon>Fungi</taxon>
        <taxon>Dikarya</taxon>
        <taxon>Basidiomycota</taxon>
        <taxon>Agaricomycotina</taxon>
        <taxon>Agaricomycetes</taxon>
        <taxon>Agaricomycetidae</taxon>
        <taxon>Boletales</taxon>
        <taxon>Coniophorineae</taxon>
        <taxon>Hygrophoropsidaceae</taxon>
        <taxon>Hygrophoropsis</taxon>
    </lineage>
</organism>
<evidence type="ECO:0000313" key="2">
    <source>
        <dbReference type="Proteomes" id="UP000790377"/>
    </source>
</evidence>
<sequence length="229" mass="26007">MVFTPLRDSTLDQTVETLHLTLTCVVSSENIYVIPLNLNTAPQGVGSITFDRSKDDIYLEWRQPVGWIKIQPSVDGHTRGVGHYLEDGIMHITAFNINDGGPTNTQTAVVDQNMICFASSTWVISIKLKHLMHVADELLFMHRGIVHSPFMILCIMYLHKQILIAFQVESNDEICPLAVHVELNTVQKCVNLLTITGWTISLRRSSRHPHPHRIDTRPLLEMVEMAVYR</sequence>
<proteinExistence type="predicted"/>
<protein>
    <submittedName>
        <fullName evidence="1">Uncharacterized protein</fullName>
    </submittedName>
</protein>
<evidence type="ECO:0000313" key="1">
    <source>
        <dbReference type="EMBL" id="KAH7916719.1"/>
    </source>
</evidence>
<keyword evidence="2" id="KW-1185">Reference proteome</keyword>
<gene>
    <name evidence="1" type="ORF">BJ138DRAFT_5823</name>
</gene>